<reference evidence="2" key="1">
    <citation type="submission" date="2015-04" db="UniProtKB">
        <authorList>
            <consortium name="EnsemblPlants"/>
        </authorList>
    </citation>
    <scope>IDENTIFICATION</scope>
    <source>
        <strain evidence="2">SL10</strain>
    </source>
</reference>
<organism evidence="2">
    <name type="scientific">Oryza nivara</name>
    <name type="common">Indian wild rice</name>
    <name type="synonym">Oryza sativa f. spontanea</name>
    <dbReference type="NCBI Taxonomy" id="4536"/>
    <lineage>
        <taxon>Eukaryota</taxon>
        <taxon>Viridiplantae</taxon>
        <taxon>Streptophyta</taxon>
        <taxon>Embryophyta</taxon>
        <taxon>Tracheophyta</taxon>
        <taxon>Spermatophyta</taxon>
        <taxon>Magnoliopsida</taxon>
        <taxon>Liliopsida</taxon>
        <taxon>Poales</taxon>
        <taxon>Poaceae</taxon>
        <taxon>BOP clade</taxon>
        <taxon>Oryzoideae</taxon>
        <taxon>Oryzeae</taxon>
        <taxon>Oryzinae</taxon>
        <taxon>Oryza</taxon>
    </lineage>
</organism>
<dbReference type="EnsemblPlants" id="ONIVA08G18230.1">
    <property type="protein sequence ID" value="ONIVA08G18230.1"/>
    <property type="gene ID" value="ONIVA08G18230"/>
</dbReference>
<keyword evidence="3" id="KW-1185">Reference proteome</keyword>
<sequence>MIPSRYQVSNDSTHVSGDTCKYHAISTTYCVILARYHVKPVRYQTISITYRVILTRYHAIPVMYQTISTTYRVILARYHVILVKYQTISTMYRAILARYRMIPTKYQLGIPLGRSTSTRTVGPLQPSLVDEDGDDGGRGQARQRRW</sequence>
<accession>A0A0E0ICQ6</accession>
<dbReference type="Proteomes" id="UP000006591">
    <property type="component" value="Chromosome 8"/>
</dbReference>
<name>A0A0E0ICQ6_ORYNI</name>
<dbReference type="AlphaFoldDB" id="A0A0E0ICQ6"/>
<dbReference type="Gramene" id="ONIVA08G18230.1">
    <property type="protein sequence ID" value="ONIVA08G18230.1"/>
    <property type="gene ID" value="ONIVA08G18230"/>
</dbReference>
<proteinExistence type="predicted"/>
<protein>
    <submittedName>
        <fullName evidence="2">Uncharacterized protein</fullName>
    </submittedName>
</protein>
<evidence type="ECO:0000256" key="1">
    <source>
        <dbReference type="SAM" id="MobiDB-lite"/>
    </source>
</evidence>
<dbReference type="OMA" id="HYERTIS"/>
<evidence type="ECO:0000313" key="3">
    <source>
        <dbReference type="Proteomes" id="UP000006591"/>
    </source>
</evidence>
<feature type="region of interest" description="Disordered" evidence="1">
    <location>
        <begin position="117"/>
        <end position="146"/>
    </location>
</feature>
<dbReference type="HOGENOM" id="CLU_096636_0_0_1"/>
<evidence type="ECO:0000313" key="2">
    <source>
        <dbReference type="EnsemblPlants" id="ONIVA08G18230.1"/>
    </source>
</evidence>
<reference evidence="2" key="2">
    <citation type="submission" date="2018-04" db="EMBL/GenBank/DDBJ databases">
        <title>OnivRS2 (Oryza nivara Reference Sequence Version 2).</title>
        <authorList>
            <person name="Zhang J."/>
            <person name="Kudrna D."/>
            <person name="Lee S."/>
            <person name="Talag J."/>
            <person name="Rajasekar S."/>
            <person name="Welchert J."/>
            <person name="Hsing Y.-I."/>
            <person name="Wing R.A."/>
        </authorList>
    </citation>
    <scope>NUCLEOTIDE SEQUENCE [LARGE SCALE GENOMIC DNA]</scope>
    <source>
        <strain evidence="2">SL10</strain>
    </source>
</reference>